<protein>
    <recommendedName>
        <fullName evidence="4">WD40 repeat protein</fullName>
    </recommendedName>
</protein>
<keyword evidence="1" id="KW-0472">Membrane</keyword>
<proteinExistence type="predicted"/>
<dbReference type="InParanoid" id="A0A543AWM3"/>
<evidence type="ECO:0000313" key="2">
    <source>
        <dbReference type="EMBL" id="TQL76950.1"/>
    </source>
</evidence>
<keyword evidence="1" id="KW-0812">Transmembrane</keyword>
<reference evidence="2 3" key="1">
    <citation type="submission" date="2019-06" db="EMBL/GenBank/DDBJ databases">
        <title>Sequencing the genomes of 1000 actinobacteria strains.</title>
        <authorList>
            <person name="Klenk H.-P."/>
        </authorList>
    </citation>
    <scope>NUCLEOTIDE SEQUENCE [LARGE SCALE GENOMIC DNA]</scope>
    <source>
        <strain evidence="2 3">DSM 45928</strain>
    </source>
</reference>
<dbReference type="OrthoDB" id="3347970at2"/>
<dbReference type="RefSeq" id="WP_142039134.1">
    <property type="nucleotide sequence ID" value="NZ_JBHTGS010000001.1"/>
</dbReference>
<dbReference type="SUPFAM" id="SSF82171">
    <property type="entry name" value="DPP6 N-terminal domain-like"/>
    <property type="match status" value="1"/>
</dbReference>
<keyword evidence="3" id="KW-1185">Reference proteome</keyword>
<dbReference type="Gene3D" id="2.120.10.30">
    <property type="entry name" value="TolB, C-terminal domain"/>
    <property type="match status" value="1"/>
</dbReference>
<sequence length="380" mass="40943">MTDELKHLMTRLADEVKPASLHEAATRRSRQVSRRHAGLAGIAALALVGGAVVGLNGLAFGDSNEAAPAAAPEVQLDGVFYETLTTLDVSDAVNRFTVDDPTRVEVASGGSGNLFTDTANVSPDGRYISYLTHDTQAEDGFNWIGRFMLLDIQSNEHRELAEFNTESDGCSAPTWTPDGRLFLDLGTDAEDRYGLYDPATDDFSTTVDPKGCDVQVARDEDGKDLFIASEHLGGDTFTINMTTADGDTTESPLRKIFRELDININNLTAITDDGQLACLRTTARPTYTGHESYDPRRSCDYVVEIASGKLLMTSNEDAPQDVPRAPGGFASVATFAVPGYLLVAQPLGAGYQLIDFAGDIVETIDTEQNSEVQLLGYIPS</sequence>
<gene>
    <name evidence="2" type="ORF">FB566_2494</name>
</gene>
<evidence type="ECO:0000313" key="3">
    <source>
        <dbReference type="Proteomes" id="UP000317043"/>
    </source>
</evidence>
<feature type="transmembrane region" description="Helical" evidence="1">
    <location>
        <begin position="37"/>
        <end position="60"/>
    </location>
</feature>
<keyword evidence="1" id="KW-1133">Transmembrane helix</keyword>
<dbReference type="InterPro" id="IPR011042">
    <property type="entry name" value="6-blade_b-propeller_TolB-like"/>
</dbReference>
<dbReference type="EMBL" id="VFOW01000001">
    <property type="protein sequence ID" value="TQL76950.1"/>
    <property type="molecule type" value="Genomic_DNA"/>
</dbReference>
<dbReference type="Proteomes" id="UP000317043">
    <property type="component" value="Unassembled WGS sequence"/>
</dbReference>
<accession>A0A543AWM3</accession>
<name>A0A543AWM3_9ACTN</name>
<organism evidence="2 3">
    <name type="scientific">Stackebrandtia endophytica</name>
    <dbReference type="NCBI Taxonomy" id="1496996"/>
    <lineage>
        <taxon>Bacteria</taxon>
        <taxon>Bacillati</taxon>
        <taxon>Actinomycetota</taxon>
        <taxon>Actinomycetes</taxon>
        <taxon>Glycomycetales</taxon>
        <taxon>Glycomycetaceae</taxon>
        <taxon>Stackebrandtia</taxon>
    </lineage>
</organism>
<comment type="caution">
    <text evidence="2">The sequence shown here is derived from an EMBL/GenBank/DDBJ whole genome shotgun (WGS) entry which is preliminary data.</text>
</comment>
<dbReference type="AlphaFoldDB" id="A0A543AWM3"/>
<evidence type="ECO:0000256" key="1">
    <source>
        <dbReference type="SAM" id="Phobius"/>
    </source>
</evidence>
<evidence type="ECO:0008006" key="4">
    <source>
        <dbReference type="Google" id="ProtNLM"/>
    </source>
</evidence>